<feature type="active site" description="Glycyl thioester intermediate" evidence="3">
    <location>
        <position position="72"/>
    </location>
</feature>
<dbReference type="AlphaFoldDB" id="A0A9N8Z7U2"/>
<evidence type="ECO:0000256" key="2">
    <source>
        <dbReference type="ARBA" id="ARBA00022786"/>
    </source>
</evidence>
<name>A0A9N8Z7U2_9GLOM</name>
<keyword evidence="4" id="KW-0067">ATP-binding</keyword>
<accession>A0A9N8Z7U2</accession>
<dbReference type="GO" id="GO:0016740">
    <property type="term" value="F:transferase activity"/>
    <property type="evidence" value="ECO:0007669"/>
    <property type="project" value="UniProtKB-KW"/>
</dbReference>
<dbReference type="PROSITE" id="PS00183">
    <property type="entry name" value="UBC_1"/>
    <property type="match status" value="1"/>
</dbReference>
<dbReference type="SMART" id="SM00212">
    <property type="entry name" value="UBCc"/>
    <property type="match status" value="1"/>
</dbReference>
<feature type="compositionally biased region" description="Low complexity" evidence="5">
    <location>
        <begin position="145"/>
        <end position="194"/>
    </location>
</feature>
<keyword evidence="4" id="KW-0547">Nucleotide-binding</keyword>
<feature type="compositionally biased region" description="Low complexity" evidence="5">
    <location>
        <begin position="239"/>
        <end position="259"/>
    </location>
</feature>
<keyword evidence="1" id="KW-0808">Transferase</keyword>
<dbReference type="InterPro" id="IPR016135">
    <property type="entry name" value="UBQ-conjugating_enzyme/RWD"/>
</dbReference>
<dbReference type="EMBL" id="CAJVPL010000293">
    <property type="protein sequence ID" value="CAG8479558.1"/>
    <property type="molecule type" value="Genomic_DNA"/>
</dbReference>
<dbReference type="GO" id="GO:0005524">
    <property type="term" value="F:ATP binding"/>
    <property type="evidence" value="ECO:0007669"/>
    <property type="project" value="UniProtKB-UniRule"/>
</dbReference>
<evidence type="ECO:0000256" key="5">
    <source>
        <dbReference type="SAM" id="MobiDB-lite"/>
    </source>
</evidence>
<dbReference type="InterPro" id="IPR000608">
    <property type="entry name" value="UBC"/>
</dbReference>
<evidence type="ECO:0000256" key="1">
    <source>
        <dbReference type="ARBA" id="ARBA00022679"/>
    </source>
</evidence>
<dbReference type="SUPFAM" id="SSF54495">
    <property type="entry name" value="UBC-like"/>
    <property type="match status" value="1"/>
</dbReference>
<gene>
    <name evidence="7" type="ORF">AGERDE_LOCUS3163</name>
</gene>
<keyword evidence="2 4" id="KW-0833">Ubl conjugation pathway</keyword>
<dbReference type="Gene3D" id="3.10.110.10">
    <property type="entry name" value="Ubiquitin Conjugating Enzyme"/>
    <property type="match status" value="1"/>
</dbReference>
<keyword evidence="8" id="KW-1185">Reference proteome</keyword>
<dbReference type="InterPro" id="IPR050113">
    <property type="entry name" value="Ub_conjugating_enzyme"/>
</dbReference>
<evidence type="ECO:0000256" key="4">
    <source>
        <dbReference type="RuleBase" id="RU362109"/>
    </source>
</evidence>
<dbReference type="CDD" id="cd23804">
    <property type="entry name" value="UBCc_UBE2S"/>
    <property type="match status" value="1"/>
</dbReference>
<evidence type="ECO:0000313" key="8">
    <source>
        <dbReference type="Proteomes" id="UP000789831"/>
    </source>
</evidence>
<comment type="caution">
    <text evidence="7">The sequence shown here is derived from an EMBL/GenBank/DDBJ whole genome shotgun (WGS) entry which is preliminary data.</text>
</comment>
<protein>
    <submittedName>
        <fullName evidence="7">8735_t:CDS:1</fullName>
    </submittedName>
</protein>
<comment type="similarity">
    <text evidence="4">Belongs to the ubiquitin-conjugating enzyme family.</text>
</comment>
<dbReference type="InterPro" id="IPR023313">
    <property type="entry name" value="UBQ-conjugating_AS"/>
</dbReference>
<sequence length="283" mass="30751">MRISKELHEIVAEPPEGIRVIINYEDICDVQAWILGPECTPYEKGCFKVKLVLGYFITKIFHPNVSRGGEVCVNTLKKDWKKDLGVKHILLTVKCLLIVPNAESALNEEAGKLLLEDYDDYAKHARLLTGIHASTIAPVFLTSSNPNSSSSDTISTNSTNITTTTTSSTTTSTTTATTTTAVSSTTPAPSTSSNPKKIANDSKELEATKSEDVLAHSLMSPLADSHHINETKLMGANLKKNPTTSSSNPNSNSTSPTVTPKKRVAEKKLDKKQADKKRSLKRL</sequence>
<reference evidence="7" key="1">
    <citation type="submission" date="2021-06" db="EMBL/GenBank/DDBJ databases">
        <authorList>
            <person name="Kallberg Y."/>
            <person name="Tangrot J."/>
            <person name="Rosling A."/>
        </authorList>
    </citation>
    <scope>NUCLEOTIDE SEQUENCE</scope>
    <source>
        <strain evidence="7">MT106</strain>
    </source>
</reference>
<feature type="region of interest" description="Disordered" evidence="5">
    <location>
        <begin position="232"/>
        <end position="283"/>
    </location>
</feature>
<feature type="compositionally biased region" description="Basic and acidic residues" evidence="5">
    <location>
        <begin position="266"/>
        <end position="277"/>
    </location>
</feature>
<feature type="region of interest" description="Disordered" evidence="5">
    <location>
        <begin position="145"/>
        <end position="198"/>
    </location>
</feature>
<dbReference type="PANTHER" id="PTHR24067">
    <property type="entry name" value="UBIQUITIN-CONJUGATING ENZYME E2"/>
    <property type="match status" value="1"/>
</dbReference>
<dbReference type="Pfam" id="PF00179">
    <property type="entry name" value="UQ_con"/>
    <property type="match status" value="1"/>
</dbReference>
<evidence type="ECO:0000259" key="6">
    <source>
        <dbReference type="PROSITE" id="PS50127"/>
    </source>
</evidence>
<evidence type="ECO:0000313" key="7">
    <source>
        <dbReference type="EMBL" id="CAG8479558.1"/>
    </source>
</evidence>
<dbReference type="Proteomes" id="UP000789831">
    <property type="component" value="Unassembled WGS sequence"/>
</dbReference>
<proteinExistence type="inferred from homology"/>
<feature type="domain" description="UBC core" evidence="6">
    <location>
        <begin position="1"/>
        <end position="134"/>
    </location>
</feature>
<evidence type="ECO:0000256" key="3">
    <source>
        <dbReference type="PROSITE-ProRule" id="PRU10133"/>
    </source>
</evidence>
<dbReference type="OrthoDB" id="10069349at2759"/>
<organism evidence="7 8">
    <name type="scientific">Ambispora gerdemannii</name>
    <dbReference type="NCBI Taxonomy" id="144530"/>
    <lineage>
        <taxon>Eukaryota</taxon>
        <taxon>Fungi</taxon>
        <taxon>Fungi incertae sedis</taxon>
        <taxon>Mucoromycota</taxon>
        <taxon>Glomeromycotina</taxon>
        <taxon>Glomeromycetes</taxon>
        <taxon>Archaeosporales</taxon>
        <taxon>Ambisporaceae</taxon>
        <taxon>Ambispora</taxon>
    </lineage>
</organism>
<dbReference type="PROSITE" id="PS50127">
    <property type="entry name" value="UBC_2"/>
    <property type="match status" value="1"/>
</dbReference>